<protein>
    <submittedName>
        <fullName evidence="2">Uncharacterized protein</fullName>
    </submittedName>
</protein>
<keyword evidence="3" id="KW-1185">Reference proteome</keyword>
<feature type="compositionally biased region" description="Basic and acidic residues" evidence="1">
    <location>
        <begin position="76"/>
        <end position="100"/>
    </location>
</feature>
<organism evidence="2 3">
    <name type="scientific">Zymoseptoria tritici (strain ST99CH_3D7)</name>
    <dbReference type="NCBI Taxonomy" id="1276538"/>
    <lineage>
        <taxon>Eukaryota</taxon>
        <taxon>Fungi</taxon>
        <taxon>Dikarya</taxon>
        <taxon>Ascomycota</taxon>
        <taxon>Pezizomycotina</taxon>
        <taxon>Dothideomycetes</taxon>
        <taxon>Dothideomycetidae</taxon>
        <taxon>Mycosphaerellales</taxon>
        <taxon>Mycosphaerellaceae</taxon>
        <taxon>Zymoseptoria</taxon>
    </lineage>
</organism>
<evidence type="ECO:0000256" key="1">
    <source>
        <dbReference type="SAM" id="MobiDB-lite"/>
    </source>
</evidence>
<evidence type="ECO:0000313" key="3">
    <source>
        <dbReference type="Proteomes" id="UP000215127"/>
    </source>
</evidence>
<proteinExistence type="predicted"/>
<dbReference type="EMBL" id="LT853696">
    <property type="protein sequence ID" value="SMQ50577.1"/>
    <property type="molecule type" value="Genomic_DNA"/>
</dbReference>
<accession>A0A1X7RUD7</accession>
<evidence type="ECO:0000313" key="2">
    <source>
        <dbReference type="EMBL" id="SMQ50577.1"/>
    </source>
</evidence>
<sequence length="100" mass="10682">MAVPDACPNAAQSTANASAMHIPHANGKTQPWLNAYPPAKQDLVGVAESRGQMLLLDGTGGSGTTAMPNQVALPPKTKEQQEKEQKFKDNETQDKPQTKQ</sequence>
<name>A0A1X7RUD7_ZYMT9</name>
<dbReference type="AlphaFoldDB" id="A0A1X7RUD7"/>
<reference evidence="2 3" key="1">
    <citation type="submission" date="2016-06" db="EMBL/GenBank/DDBJ databases">
        <authorList>
            <person name="Kjaerup R.B."/>
            <person name="Dalgaard T.S."/>
            <person name="Juul-Madsen H.R."/>
        </authorList>
    </citation>
    <scope>NUCLEOTIDE SEQUENCE [LARGE SCALE GENOMIC DNA]</scope>
</reference>
<feature type="region of interest" description="Disordered" evidence="1">
    <location>
        <begin position="55"/>
        <end position="100"/>
    </location>
</feature>
<gene>
    <name evidence="2" type="ORF">ZT3D7_G5730</name>
</gene>
<feature type="region of interest" description="Disordered" evidence="1">
    <location>
        <begin position="1"/>
        <end position="33"/>
    </location>
</feature>
<dbReference type="Proteomes" id="UP000215127">
    <property type="component" value="Chromosome 5"/>
</dbReference>